<dbReference type="SUPFAM" id="SSF82895">
    <property type="entry name" value="TSP-1 type 1 repeat"/>
    <property type="match status" value="2"/>
</dbReference>
<dbReference type="PROSITE" id="PS50092">
    <property type="entry name" value="TSP1"/>
    <property type="match status" value="2"/>
</dbReference>
<comment type="subcellular location">
    <subcellularLocation>
        <location evidence="1">Secreted</location>
    </subcellularLocation>
</comment>
<dbReference type="Pfam" id="PF01421">
    <property type="entry name" value="Reprolysin"/>
    <property type="match status" value="1"/>
</dbReference>
<dbReference type="InterPro" id="IPR041645">
    <property type="entry name" value="ADAMTS_CR_2"/>
</dbReference>
<evidence type="ECO:0000256" key="3">
    <source>
        <dbReference type="ARBA" id="ARBA00022670"/>
    </source>
</evidence>
<feature type="disulfide bond" evidence="12">
    <location>
        <begin position="237"/>
        <end position="252"/>
    </location>
</feature>
<evidence type="ECO:0000256" key="11">
    <source>
        <dbReference type="PIRSR" id="PIRSR613273-2"/>
    </source>
</evidence>
<feature type="disulfide bond" evidence="12">
    <location>
        <begin position="277"/>
        <end position="310"/>
    </location>
</feature>
<dbReference type="Pfam" id="PF17771">
    <property type="entry name" value="ADAMTS_CR_2"/>
    <property type="match status" value="1"/>
</dbReference>
<dbReference type="Gene3D" id="2.60.120.830">
    <property type="match status" value="1"/>
</dbReference>
<comment type="caution">
    <text evidence="13">Lacks conserved residue(s) required for the propagation of feature annotation.</text>
</comment>
<dbReference type="PANTHER" id="PTHR13723">
    <property type="entry name" value="ADAMTS A DISINTEGRIN AND METALLOPROTEASE WITH THROMBOSPONDIN MOTIFS PROTEASE"/>
    <property type="match status" value="1"/>
</dbReference>
<accession>E4YSI5</accession>
<dbReference type="PANTHER" id="PTHR13723:SF305">
    <property type="entry name" value="PROTEIN MADD-4"/>
    <property type="match status" value="1"/>
</dbReference>
<feature type="disulfide bond" evidence="12">
    <location>
        <begin position="199"/>
        <end position="225"/>
    </location>
</feature>
<keyword evidence="5" id="KW-0378">Hydrolase</keyword>
<protein>
    <recommendedName>
        <fullName evidence="15">Peptidase M12B domain-containing protein</fullName>
    </recommendedName>
</protein>
<dbReference type="SUPFAM" id="SSF55486">
    <property type="entry name" value="Metalloproteases ('zincins'), catalytic domain"/>
    <property type="match status" value="1"/>
</dbReference>
<gene>
    <name evidence="16" type="ORF">GSOID_T00032367001</name>
</gene>
<dbReference type="Gene3D" id="3.40.1620.60">
    <property type="match status" value="1"/>
</dbReference>
<keyword evidence="11" id="KW-0106">Calcium</keyword>
<feature type="region of interest" description="Disordered" evidence="14">
    <location>
        <begin position="511"/>
        <end position="543"/>
    </location>
</feature>
<feature type="compositionally biased region" description="Basic and acidic residues" evidence="14">
    <location>
        <begin position="866"/>
        <end position="880"/>
    </location>
</feature>
<feature type="disulfide bond" evidence="12">
    <location>
        <begin position="188"/>
        <end position="216"/>
    </location>
</feature>
<evidence type="ECO:0000259" key="15">
    <source>
        <dbReference type="PROSITE" id="PS50215"/>
    </source>
</evidence>
<feature type="disulfide bond" evidence="12">
    <location>
        <begin position="108"/>
        <end position="134"/>
    </location>
</feature>
<feature type="disulfide bond" evidence="12">
    <location>
        <begin position="61"/>
        <end position="150"/>
    </location>
</feature>
<dbReference type="GO" id="GO:0004222">
    <property type="term" value="F:metalloendopeptidase activity"/>
    <property type="evidence" value="ECO:0007669"/>
    <property type="project" value="InterPro"/>
</dbReference>
<feature type="disulfide bond" evidence="12">
    <location>
        <begin position="211"/>
        <end position="247"/>
    </location>
</feature>
<dbReference type="SMART" id="SM00209">
    <property type="entry name" value="TSP1"/>
    <property type="match status" value="3"/>
</dbReference>
<dbReference type="Gene3D" id="3.40.390.10">
    <property type="entry name" value="Collagenase (Catalytic Domain)"/>
    <property type="match status" value="1"/>
</dbReference>
<keyword evidence="4 11" id="KW-0479">Metal-binding</keyword>
<keyword evidence="6 11" id="KW-0862">Zinc</keyword>
<dbReference type="InterPro" id="IPR000884">
    <property type="entry name" value="TSP1_rpt"/>
</dbReference>
<dbReference type="InterPro" id="IPR024079">
    <property type="entry name" value="MetalloPept_cat_dom_sf"/>
</dbReference>
<evidence type="ECO:0000256" key="5">
    <source>
        <dbReference type="ARBA" id="ARBA00022801"/>
    </source>
</evidence>
<evidence type="ECO:0000313" key="16">
    <source>
        <dbReference type="EMBL" id="CBY38424.1"/>
    </source>
</evidence>
<comment type="cofactor">
    <cofactor evidence="11">
        <name>Zn(2+)</name>
        <dbReference type="ChEBI" id="CHEBI:29105"/>
    </cofactor>
    <text evidence="11">Binds 1 zinc ion per subunit.</text>
</comment>
<feature type="domain" description="Peptidase M12B" evidence="15">
    <location>
        <begin position="26"/>
        <end position="155"/>
    </location>
</feature>
<evidence type="ECO:0000256" key="7">
    <source>
        <dbReference type="ARBA" id="ARBA00023049"/>
    </source>
</evidence>
<keyword evidence="9" id="KW-0325">Glycoprotein</keyword>
<feature type="binding site" evidence="11">
    <location>
        <position position="93"/>
    </location>
    <ligand>
        <name>Zn(2+)</name>
        <dbReference type="ChEBI" id="CHEBI:29105"/>
        <note>catalytic</note>
    </ligand>
</feature>
<feature type="disulfide bond" evidence="12">
    <location>
        <begin position="281"/>
        <end position="315"/>
    </location>
</feature>
<dbReference type="Gene3D" id="2.20.100.10">
    <property type="entry name" value="Thrombospondin type-1 (TSP1) repeat"/>
    <property type="match status" value="2"/>
</dbReference>
<feature type="region of interest" description="Disordered" evidence="14">
    <location>
        <begin position="816"/>
        <end position="880"/>
    </location>
</feature>
<evidence type="ECO:0000256" key="8">
    <source>
        <dbReference type="ARBA" id="ARBA00023157"/>
    </source>
</evidence>
<dbReference type="EMBL" id="FN655216">
    <property type="protein sequence ID" value="CBY38424.1"/>
    <property type="molecule type" value="Genomic_DNA"/>
</dbReference>
<evidence type="ECO:0000256" key="4">
    <source>
        <dbReference type="ARBA" id="ARBA00022723"/>
    </source>
</evidence>
<keyword evidence="8 12" id="KW-1015">Disulfide bond</keyword>
<evidence type="ECO:0000256" key="6">
    <source>
        <dbReference type="ARBA" id="ARBA00022833"/>
    </source>
</evidence>
<dbReference type="PROSITE" id="PS50215">
    <property type="entry name" value="ADAM_MEPRO"/>
    <property type="match status" value="1"/>
</dbReference>
<dbReference type="Proteomes" id="UP000011014">
    <property type="component" value="Unassembled WGS sequence"/>
</dbReference>
<dbReference type="PRINTS" id="PR01857">
    <property type="entry name" value="ADAMTSFAMILY"/>
</dbReference>
<dbReference type="InterPro" id="IPR001590">
    <property type="entry name" value="Peptidase_M12B"/>
</dbReference>
<feature type="disulfide bond" evidence="12">
    <location>
        <begin position="292"/>
        <end position="300"/>
    </location>
</feature>
<dbReference type="InterPro" id="IPR036383">
    <property type="entry name" value="TSP1_rpt_sf"/>
</dbReference>
<feature type="compositionally biased region" description="Basic residues" evidence="14">
    <location>
        <begin position="521"/>
        <end position="531"/>
    </location>
</feature>
<name>E4YSI5_OIKDI</name>
<evidence type="ECO:0000256" key="9">
    <source>
        <dbReference type="ARBA" id="ARBA00023180"/>
    </source>
</evidence>
<feature type="binding site" evidence="11">
    <location>
        <position position="89"/>
    </location>
    <ligand>
        <name>Zn(2+)</name>
        <dbReference type="ChEBI" id="CHEBI:29105"/>
        <note>catalytic</note>
    </ligand>
</feature>
<evidence type="ECO:0000256" key="14">
    <source>
        <dbReference type="SAM" id="MobiDB-lite"/>
    </source>
</evidence>
<sequence length="880" mass="98746">MSYNGAQETLMEFCRHSGKDGFTPFWKPGYSSAQDEVKHASILLTRRPFGPAGMATIDKICSPNPYSKTECPGAIVIEEGVATAFVIAHELGHLLGIRTHDGDPGNACGDAIGENSMMAAQVNSKFGSFTWSICSNRDLTKAYNEKGAQCLTTVPTIVRPGLRHENQMVVRNTAPVVDYTTFTADQQCQQTFGAEWSRCPEGQYPSESKFCQNLWCKTPENPALCRTKDAPAERTPCPLGGGQEGTCFSGTCLGNDIGSYKQSKTGYFSNWSSWSTCSVDCGTGTRLRTRRCSTGNSLGCEGDDTDFIVCNTHECDDSQDKRVEACRMKTGNGNMIPFVPTHNDDSCKLSCKVYGSDPEIIWPNKNTRVREEEQYVPDGTFCDYRVPHGGICVQGKCQQVDCEGRRGGRKQVDECGVCGGDGSQCQEQRGAETVKGKSKRTTTKKIALTIPANAYRIVISVKARTRYYKIFFTDKQSSKEYQMWPLEERSRKKRRVEFGHEAAIGGAQFSVNPIQSGRVGRSPRNRKRRSPRMMPSIRTEGQSRTLSEIQVEVEVTKGKRAKKGVRISYQYNIHRSAIETAQTDFEWSHHSWKPCPSNCDLKNRMRKPLFVCKSRRSGARLADEYCNMLKKPKTPRPEQCPKCPTYEWSAGKWGECPIDQCGDNRYKHRKIYCRNKIGDIIDNELCANLQKPAESLQCPPKKCTSQWHAGSFSSCSVSCGDGLKERSVECRRGNVVVGDEQCKKADMPRRIINCFVPCKYEETCINKSDTCISLAEYDFGNLCRNNPEIAKMCCASCRAQGRGKTRLKPRYTYEDVYFSPDPNEDAPDYYNSDYDMSEEDIVNPNENIFSRKRRSGEKSSSPSFSEEYRDATTTELHEQS</sequence>
<evidence type="ECO:0000256" key="13">
    <source>
        <dbReference type="PROSITE-ProRule" id="PRU00276"/>
    </source>
</evidence>
<dbReference type="GO" id="GO:0046872">
    <property type="term" value="F:metal ion binding"/>
    <property type="evidence" value="ECO:0007669"/>
    <property type="project" value="UniProtKB-KW"/>
</dbReference>
<dbReference type="Pfam" id="PF19030">
    <property type="entry name" value="TSP1_ADAMTS"/>
    <property type="match status" value="2"/>
</dbReference>
<evidence type="ECO:0000256" key="1">
    <source>
        <dbReference type="ARBA" id="ARBA00004613"/>
    </source>
</evidence>
<evidence type="ECO:0000256" key="2">
    <source>
        <dbReference type="ARBA" id="ARBA00022525"/>
    </source>
</evidence>
<dbReference type="GO" id="GO:0030198">
    <property type="term" value="P:extracellular matrix organization"/>
    <property type="evidence" value="ECO:0007669"/>
    <property type="project" value="InterPro"/>
</dbReference>
<dbReference type="Pfam" id="PF00090">
    <property type="entry name" value="TSP_1"/>
    <property type="match status" value="1"/>
</dbReference>
<feature type="binding site" evidence="11">
    <location>
        <position position="150"/>
    </location>
    <ligand>
        <name>Ca(2+)</name>
        <dbReference type="ChEBI" id="CHEBI:29108"/>
        <label>1</label>
    </ligand>
</feature>
<dbReference type="AlphaFoldDB" id="E4YSI5"/>
<feature type="active site" evidence="10 13">
    <location>
        <position position="90"/>
    </location>
</feature>
<feature type="disulfide bond" evidence="12">
    <location>
        <begin position="14"/>
        <end position="71"/>
    </location>
</feature>
<dbReference type="InterPro" id="IPR050439">
    <property type="entry name" value="ADAMTS_ADAMTS-like"/>
</dbReference>
<dbReference type="InterPro" id="IPR013273">
    <property type="entry name" value="ADAMTS/ADAMTS-like"/>
</dbReference>
<reference evidence="16" key="1">
    <citation type="journal article" date="2010" name="Science">
        <title>Plasticity of animal genome architecture unmasked by rapid evolution of a pelagic tunicate.</title>
        <authorList>
            <person name="Denoeud F."/>
            <person name="Henriet S."/>
            <person name="Mungpakdee S."/>
            <person name="Aury J.M."/>
            <person name="Da Silva C."/>
            <person name="Brinkmann H."/>
            <person name="Mikhaleva J."/>
            <person name="Olsen L.C."/>
            <person name="Jubin C."/>
            <person name="Canestro C."/>
            <person name="Bouquet J.M."/>
            <person name="Danks G."/>
            <person name="Poulain J."/>
            <person name="Campsteijn C."/>
            <person name="Adamski M."/>
            <person name="Cross I."/>
            <person name="Yadetie F."/>
            <person name="Muffato M."/>
            <person name="Louis A."/>
            <person name="Butcher S."/>
            <person name="Tsagkogeorga G."/>
            <person name="Konrad A."/>
            <person name="Singh S."/>
            <person name="Jensen M.F."/>
            <person name="Cong E.H."/>
            <person name="Eikeseth-Otteraa H."/>
            <person name="Noel B."/>
            <person name="Anthouard V."/>
            <person name="Porcel B.M."/>
            <person name="Kachouri-Lafond R."/>
            <person name="Nishino A."/>
            <person name="Ugolini M."/>
            <person name="Chourrout P."/>
            <person name="Nishida H."/>
            <person name="Aasland R."/>
            <person name="Huzurbazar S."/>
            <person name="Westhof E."/>
            <person name="Delsuc F."/>
            <person name="Lehrach H."/>
            <person name="Reinhardt R."/>
            <person name="Weissenbach J."/>
            <person name="Roy S.W."/>
            <person name="Artiguenave F."/>
            <person name="Postlethwait J.H."/>
            <person name="Manak J.R."/>
            <person name="Thompson E.M."/>
            <person name="Jaillon O."/>
            <person name="Du Pasquier L."/>
            <person name="Boudinot P."/>
            <person name="Liberles D.A."/>
            <person name="Volff J.N."/>
            <person name="Philippe H."/>
            <person name="Lenhard B."/>
            <person name="Roest Crollius H."/>
            <person name="Wincker P."/>
            <person name="Chourrout D."/>
        </authorList>
    </citation>
    <scope>NUCLEOTIDE SEQUENCE [LARGE SCALE GENOMIC DNA]</scope>
</reference>
<evidence type="ECO:0000256" key="12">
    <source>
        <dbReference type="PIRSR" id="PIRSR613273-3"/>
    </source>
</evidence>
<organism evidence="16">
    <name type="scientific">Oikopleura dioica</name>
    <name type="common">Tunicate</name>
    <dbReference type="NCBI Taxonomy" id="34765"/>
    <lineage>
        <taxon>Eukaryota</taxon>
        <taxon>Metazoa</taxon>
        <taxon>Chordata</taxon>
        <taxon>Tunicata</taxon>
        <taxon>Appendicularia</taxon>
        <taxon>Copelata</taxon>
        <taxon>Oikopleuridae</taxon>
        <taxon>Oikopleura</taxon>
    </lineage>
</organism>
<dbReference type="GO" id="GO:0031012">
    <property type="term" value="C:extracellular matrix"/>
    <property type="evidence" value="ECO:0007669"/>
    <property type="project" value="TreeGrafter"/>
</dbReference>
<proteinExistence type="predicted"/>
<dbReference type="GO" id="GO:0006508">
    <property type="term" value="P:proteolysis"/>
    <property type="evidence" value="ECO:0007669"/>
    <property type="project" value="UniProtKB-KW"/>
</dbReference>
<keyword evidence="2" id="KW-0964">Secreted</keyword>
<evidence type="ECO:0000256" key="10">
    <source>
        <dbReference type="PIRSR" id="PIRSR613273-1"/>
    </source>
</evidence>
<keyword evidence="3" id="KW-0645">Protease</keyword>
<dbReference type="GO" id="GO:0005576">
    <property type="term" value="C:extracellular region"/>
    <property type="evidence" value="ECO:0007669"/>
    <property type="project" value="UniProtKB-SubCell"/>
</dbReference>
<keyword evidence="7" id="KW-0482">Metalloprotease</keyword>
<feature type="binding site" evidence="11">
    <location>
        <position position="100"/>
    </location>
    <ligand>
        <name>Zn(2+)</name>
        <dbReference type="ChEBI" id="CHEBI:29105"/>
        <note>catalytic</note>
    </ligand>
</feature>